<dbReference type="RefSeq" id="WP_307160393.1">
    <property type="nucleotide sequence ID" value="NZ_JAUSWH010000028.1"/>
</dbReference>
<accession>A0ABU0IJ69</accession>
<evidence type="ECO:0000313" key="1">
    <source>
        <dbReference type="EMBL" id="MDQ0458298.1"/>
    </source>
</evidence>
<sequence>MLQKLRNWLSKPKPLAQGFEVIFQYRERLPSGPYSTTPGKIVHRNGKVDTWTDVAPLALQLMQRGEGDVVAVFDDGSRAKVARVKIQNGEVGFEWSGAWRP</sequence>
<proteinExistence type="predicted"/>
<reference evidence="1 2" key="1">
    <citation type="submission" date="2023-07" db="EMBL/GenBank/DDBJ databases">
        <title>Genomic Encyclopedia of Type Strains, Phase IV (KMG-IV): sequencing the most valuable type-strain genomes for metagenomic binning, comparative biology and taxonomic classification.</title>
        <authorList>
            <person name="Goeker M."/>
        </authorList>
    </citation>
    <scope>NUCLEOTIDE SEQUENCE [LARGE SCALE GENOMIC DNA]</scope>
    <source>
        <strain evidence="1 2">DSM 100301</strain>
    </source>
</reference>
<comment type="caution">
    <text evidence="1">The sequence shown here is derived from an EMBL/GenBank/DDBJ whole genome shotgun (WGS) entry which is preliminary data.</text>
</comment>
<evidence type="ECO:0000313" key="2">
    <source>
        <dbReference type="Proteomes" id="UP001235269"/>
    </source>
</evidence>
<name>A0ABU0IJ69_9HYPH</name>
<keyword evidence="2" id="KW-1185">Reference proteome</keyword>
<dbReference type="EMBL" id="JAUSWH010000028">
    <property type="protein sequence ID" value="MDQ0458298.1"/>
    <property type="molecule type" value="Genomic_DNA"/>
</dbReference>
<protein>
    <submittedName>
        <fullName evidence="1">Uncharacterized protein</fullName>
    </submittedName>
</protein>
<organism evidence="1 2">
    <name type="scientific">Rhizobium paknamense</name>
    <dbReference type="NCBI Taxonomy" id="1206817"/>
    <lineage>
        <taxon>Bacteria</taxon>
        <taxon>Pseudomonadati</taxon>
        <taxon>Pseudomonadota</taxon>
        <taxon>Alphaproteobacteria</taxon>
        <taxon>Hyphomicrobiales</taxon>
        <taxon>Rhizobiaceae</taxon>
        <taxon>Rhizobium/Agrobacterium group</taxon>
        <taxon>Rhizobium</taxon>
    </lineage>
</organism>
<dbReference type="Proteomes" id="UP001235269">
    <property type="component" value="Unassembled WGS sequence"/>
</dbReference>
<gene>
    <name evidence="1" type="ORF">QO005_004658</name>
</gene>